<evidence type="ECO:0000256" key="1">
    <source>
        <dbReference type="ARBA" id="ARBA00022598"/>
    </source>
</evidence>
<comment type="pathway">
    <text evidence="5">Amino-acid biosynthesis; ergothioneine biosynthesis.</text>
</comment>
<dbReference type="AlphaFoldDB" id="A0A1M5LSX5"/>
<dbReference type="InterPro" id="IPR035434">
    <property type="entry name" value="GCL_bact_plant"/>
</dbReference>
<dbReference type="UniPathway" id="UPA01014"/>
<evidence type="ECO:0000256" key="2">
    <source>
        <dbReference type="ARBA" id="ARBA00022741"/>
    </source>
</evidence>
<organism evidence="7 8">
    <name type="scientific">Streptoalloteichus hindustanus</name>
    <dbReference type="NCBI Taxonomy" id="2017"/>
    <lineage>
        <taxon>Bacteria</taxon>
        <taxon>Bacillati</taxon>
        <taxon>Actinomycetota</taxon>
        <taxon>Actinomycetes</taxon>
        <taxon>Pseudonocardiales</taxon>
        <taxon>Pseudonocardiaceae</taxon>
        <taxon>Streptoalloteichus</taxon>
    </lineage>
</organism>
<evidence type="ECO:0000313" key="7">
    <source>
        <dbReference type="EMBL" id="SHG67729.1"/>
    </source>
</evidence>
<gene>
    <name evidence="5" type="primary">egtA</name>
    <name evidence="7" type="ORF">SAMN05444320_11235</name>
</gene>
<dbReference type="HAMAP" id="MF_02034">
    <property type="entry name" value="EgtA"/>
    <property type="match status" value="1"/>
</dbReference>
<dbReference type="PANTHER" id="PTHR34378:SF1">
    <property type="entry name" value="GLUTAMATE--CYSTEINE LIGASE, CHLOROPLASTIC"/>
    <property type="match status" value="1"/>
</dbReference>
<dbReference type="OrthoDB" id="9780152at2"/>
<dbReference type="PIRSF" id="PIRSF017901">
    <property type="entry name" value="GCL"/>
    <property type="match status" value="1"/>
</dbReference>
<dbReference type="GO" id="GO:0005524">
    <property type="term" value="F:ATP binding"/>
    <property type="evidence" value="ECO:0007669"/>
    <property type="project" value="UniProtKB-UniRule"/>
</dbReference>
<dbReference type="EC" id="6.3.2.2" evidence="5"/>
<dbReference type="STRING" id="2017.SAMN05444320_11235"/>
<keyword evidence="1 5" id="KW-0436">Ligase</keyword>
<sequence>MTALRIADDADRAPRLLRSRAEAESHIASVAFAPGPPRLLGVELEWVVHHRADPGRPLAAPQLAAALGPYAPPTLAPEGPHRPLDHGSTVTVEPGGQVEISSAPHSSLAGLVAATFADVAQLVALLAGAGLVLGEHGIDAHRPPTRLLQIPRYEAMQRAFDRIGPDGNTMMCSTAGLQVCLDAGEPDRVAARWAAVHAVGPALSAAFANSPVLAGERTGWVSSRMASLFGTDPPRTRPAVINGDPAAGWARRVLQTPLVCVRRANGVWDAPPGVSFADWIAGAFAPAPTVEDLDYHMSTMFPPVRPRGYLEVRYLDTQPGDDWVPPVVALAALFARESTVDAVLELAAPTASHWVQAAREGLRDPALARVAHGLFDLVRDAVGDVDLPDGAAEPVLERLRAKLRPPGGAGAGPTGGARR</sequence>
<accession>A0A1M5LSX5</accession>
<keyword evidence="2 5" id="KW-0547">Nucleotide-binding</keyword>
<dbReference type="SUPFAM" id="SSF55931">
    <property type="entry name" value="Glutamine synthetase/guanido kinase"/>
    <property type="match status" value="1"/>
</dbReference>
<dbReference type="Gene3D" id="3.30.590.20">
    <property type="match status" value="1"/>
</dbReference>
<proteinExistence type="inferred from homology"/>
<dbReference type="RefSeq" id="WP_083960231.1">
    <property type="nucleotide sequence ID" value="NZ_FQVN01000012.1"/>
</dbReference>
<dbReference type="GO" id="GO:0052699">
    <property type="term" value="P:ergothioneine biosynthetic process"/>
    <property type="evidence" value="ECO:0007669"/>
    <property type="project" value="UniProtKB-UniRule"/>
</dbReference>
<comment type="catalytic activity">
    <reaction evidence="4 5 6">
        <text>L-cysteine + L-glutamate + ATP = gamma-L-glutamyl-L-cysteine + ADP + phosphate + H(+)</text>
        <dbReference type="Rhea" id="RHEA:13285"/>
        <dbReference type="ChEBI" id="CHEBI:15378"/>
        <dbReference type="ChEBI" id="CHEBI:29985"/>
        <dbReference type="ChEBI" id="CHEBI:30616"/>
        <dbReference type="ChEBI" id="CHEBI:35235"/>
        <dbReference type="ChEBI" id="CHEBI:43474"/>
        <dbReference type="ChEBI" id="CHEBI:58173"/>
        <dbReference type="ChEBI" id="CHEBI:456216"/>
        <dbReference type="EC" id="6.3.2.2"/>
    </reaction>
</comment>
<keyword evidence="8" id="KW-1185">Reference proteome</keyword>
<dbReference type="EMBL" id="FQVN01000012">
    <property type="protein sequence ID" value="SHG67729.1"/>
    <property type="molecule type" value="Genomic_DNA"/>
</dbReference>
<dbReference type="InterPro" id="IPR006336">
    <property type="entry name" value="GCS2"/>
</dbReference>
<dbReference type="Proteomes" id="UP000184501">
    <property type="component" value="Unassembled WGS sequence"/>
</dbReference>
<evidence type="ECO:0000256" key="4">
    <source>
        <dbReference type="ARBA" id="ARBA00048819"/>
    </source>
</evidence>
<dbReference type="Pfam" id="PF04107">
    <property type="entry name" value="GCS2"/>
    <property type="match status" value="1"/>
</dbReference>
<dbReference type="GO" id="GO:0004357">
    <property type="term" value="F:glutamate-cysteine ligase activity"/>
    <property type="evidence" value="ECO:0007669"/>
    <property type="project" value="UniProtKB-UniRule"/>
</dbReference>
<comment type="similarity">
    <text evidence="5 6">Belongs to the glutamate--cysteine ligase type 2 family. EgtA subfamily.</text>
</comment>
<keyword evidence="3 5" id="KW-0067">ATP-binding</keyword>
<protein>
    <recommendedName>
        <fullName evidence="5">Glutamate--cysteine ligase EgtA</fullName>
        <ecNumber evidence="5">6.3.2.2</ecNumber>
    </recommendedName>
    <alternativeName>
        <fullName evidence="5">Gamma-glutamylcysteine synthase</fullName>
        <shortName evidence="5">GCS</shortName>
        <shortName evidence="5">Gamma-ECS</shortName>
    </alternativeName>
</protein>
<dbReference type="GO" id="GO:0006750">
    <property type="term" value="P:glutathione biosynthetic process"/>
    <property type="evidence" value="ECO:0007669"/>
    <property type="project" value="UniProtKB-UniRule"/>
</dbReference>
<evidence type="ECO:0000256" key="6">
    <source>
        <dbReference type="PIRNR" id="PIRNR017901"/>
    </source>
</evidence>
<name>A0A1M5LSX5_STRHI</name>
<dbReference type="PANTHER" id="PTHR34378">
    <property type="entry name" value="GLUTAMATE--CYSTEINE LIGASE, CHLOROPLASTIC"/>
    <property type="match status" value="1"/>
</dbReference>
<dbReference type="InterPro" id="IPR017809">
    <property type="entry name" value="EgtA_Actinobacteria"/>
</dbReference>
<reference evidence="7 8" key="1">
    <citation type="submission" date="2016-11" db="EMBL/GenBank/DDBJ databases">
        <authorList>
            <person name="Jaros S."/>
            <person name="Januszkiewicz K."/>
            <person name="Wedrychowicz H."/>
        </authorList>
    </citation>
    <scope>NUCLEOTIDE SEQUENCE [LARGE SCALE GENOMIC DNA]</scope>
    <source>
        <strain evidence="7 8">DSM 44523</strain>
    </source>
</reference>
<dbReference type="InterPro" id="IPR014746">
    <property type="entry name" value="Gln_synth/guanido_kin_cat_dom"/>
</dbReference>
<comment type="function">
    <text evidence="5">Catalyzes the synthesis of gamma-glutamylcysteine (gamma-GC). This compound is used as substrate for the biosynthesis of the low-molecular thiol compound ergothioneine.</text>
</comment>
<evidence type="ECO:0000256" key="5">
    <source>
        <dbReference type="HAMAP-Rule" id="MF_02034"/>
    </source>
</evidence>
<evidence type="ECO:0000256" key="3">
    <source>
        <dbReference type="ARBA" id="ARBA00022840"/>
    </source>
</evidence>
<evidence type="ECO:0000313" key="8">
    <source>
        <dbReference type="Proteomes" id="UP000184501"/>
    </source>
</evidence>